<feature type="region of interest" description="Disordered" evidence="2">
    <location>
        <begin position="31"/>
        <end position="61"/>
    </location>
</feature>
<evidence type="ECO:0000313" key="5">
    <source>
        <dbReference type="Proteomes" id="UP001422759"/>
    </source>
</evidence>
<dbReference type="Proteomes" id="UP001422759">
    <property type="component" value="Unassembled WGS sequence"/>
</dbReference>
<keyword evidence="5" id="KW-1185">Reference proteome</keyword>
<evidence type="ECO:0000256" key="2">
    <source>
        <dbReference type="SAM" id="MobiDB-lite"/>
    </source>
</evidence>
<feature type="domain" description="Peptidase S1" evidence="3">
    <location>
        <begin position="101"/>
        <end position="215"/>
    </location>
</feature>
<evidence type="ECO:0000256" key="1">
    <source>
        <dbReference type="ARBA" id="ARBA00022729"/>
    </source>
</evidence>
<proteinExistence type="predicted"/>
<dbReference type="Pfam" id="PF00089">
    <property type="entry name" value="Trypsin"/>
    <property type="match status" value="1"/>
</dbReference>
<dbReference type="InterPro" id="IPR001254">
    <property type="entry name" value="Trypsin_dom"/>
</dbReference>
<dbReference type="InterPro" id="IPR018114">
    <property type="entry name" value="TRYPSIN_HIS"/>
</dbReference>
<protein>
    <recommendedName>
        <fullName evidence="3">Peptidase S1 domain-containing protein</fullName>
    </recommendedName>
</protein>
<comment type="caution">
    <text evidence="4">The sequence shown here is derived from an EMBL/GenBank/DDBJ whole genome shotgun (WGS) entry which is preliminary data.</text>
</comment>
<sequence length="299" mass="30499">MVRKRTDWRVWAGAAAVLALTASGCGSSGPGGGAAGSARSAAASTGGSGSRTATAGASASASAHGWSKDRILGAIARHPGTTRTAKATGLSGLVGAVFTHNADGDHFCTASVVDSAGQNLIITAAHCVYDPVAGQRSDVVFIPGYRNGETPSGVWPLVSVTVDQSWKDNGNPDLDVAFAIVQPQNGRQVQQVLGANTLGINQGYRLPVRVTGYPSSGDVPITCANNTTQQSPTQLRIDCPDYTGGTSGSPWITALDPQTHSGTVVGVIGGYQQGGDSPDVSYTCYFGDQVQALYDRATG</sequence>
<keyword evidence="1" id="KW-0732">Signal</keyword>
<gene>
    <name evidence="4" type="ORF">GCM10009760_16970</name>
</gene>
<evidence type="ECO:0000313" key="4">
    <source>
        <dbReference type="EMBL" id="GAA2137006.1"/>
    </source>
</evidence>
<dbReference type="Gene3D" id="2.40.10.10">
    <property type="entry name" value="Trypsin-like serine proteases"/>
    <property type="match status" value="2"/>
</dbReference>
<dbReference type="PANTHER" id="PTHR15462">
    <property type="entry name" value="SERINE PROTEASE"/>
    <property type="match status" value="1"/>
</dbReference>
<evidence type="ECO:0000259" key="3">
    <source>
        <dbReference type="Pfam" id="PF00089"/>
    </source>
</evidence>
<feature type="compositionally biased region" description="Low complexity" evidence="2">
    <location>
        <begin position="36"/>
        <end position="61"/>
    </location>
</feature>
<dbReference type="InterPro" id="IPR050966">
    <property type="entry name" value="Glutamyl_endopeptidase"/>
</dbReference>
<dbReference type="RefSeq" id="WP_344462456.1">
    <property type="nucleotide sequence ID" value="NZ_BAAANT010000007.1"/>
</dbReference>
<name>A0ABP5KT00_9ACTN</name>
<dbReference type="PROSITE" id="PS51257">
    <property type="entry name" value="PROKAR_LIPOPROTEIN"/>
    <property type="match status" value="1"/>
</dbReference>
<accession>A0ABP5KT00</accession>
<dbReference type="PROSITE" id="PS00134">
    <property type="entry name" value="TRYPSIN_HIS"/>
    <property type="match status" value="1"/>
</dbReference>
<dbReference type="InterPro" id="IPR009003">
    <property type="entry name" value="Peptidase_S1_PA"/>
</dbReference>
<organism evidence="4 5">
    <name type="scientific">Kitasatospora kazusensis</name>
    <dbReference type="NCBI Taxonomy" id="407974"/>
    <lineage>
        <taxon>Bacteria</taxon>
        <taxon>Bacillati</taxon>
        <taxon>Actinomycetota</taxon>
        <taxon>Actinomycetes</taxon>
        <taxon>Kitasatosporales</taxon>
        <taxon>Streptomycetaceae</taxon>
        <taxon>Kitasatospora</taxon>
    </lineage>
</organism>
<dbReference type="EMBL" id="BAAANT010000007">
    <property type="protein sequence ID" value="GAA2137006.1"/>
    <property type="molecule type" value="Genomic_DNA"/>
</dbReference>
<reference evidence="5" key="1">
    <citation type="journal article" date="2019" name="Int. J. Syst. Evol. Microbiol.">
        <title>The Global Catalogue of Microorganisms (GCM) 10K type strain sequencing project: providing services to taxonomists for standard genome sequencing and annotation.</title>
        <authorList>
            <consortium name="The Broad Institute Genomics Platform"/>
            <consortium name="The Broad Institute Genome Sequencing Center for Infectious Disease"/>
            <person name="Wu L."/>
            <person name="Ma J."/>
        </authorList>
    </citation>
    <scope>NUCLEOTIDE SEQUENCE [LARGE SCALE GENOMIC DNA]</scope>
    <source>
        <strain evidence="5">JCM 14560</strain>
    </source>
</reference>
<dbReference type="InterPro" id="IPR043504">
    <property type="entry name" value="Peptidase_S1_PA_chymotrypsin"/>
</dbReference>
<dbReference type="SUPFAM" id="SSF50494">
    <property type="entry name" value="Trypsin-like serine proteases"/>
    <property type="match status" value="1"/>
</dbReference>